<name>A0ABM9FY56_9BACL</name>
<dbReference type="SUPFAM" id="SSF49899">
    <property type="entry name" value="Concanavalin A-like lectins/glucanases"/>
    <property type="match status" value="1"/>
</dbReference>
<gene>
    <name evidence="1" type="ORF">WJ0W_001386</name>
</gene>
<keyword evidence="2" id="KW-1185">Reference proteome</keyword>
<dbReference type="Gene3D" id="2.60.120.700">
    <property type="entry name" value="Peptidase G1"/>
    <property type="match status" value="1"/>
</dbReference>
<reference evidence="1" key="1">
    <citation type="submission" date="2022-06" db="EMBL/GenBank/DDBJ databases">
        <authorList>
            <person name="Dietemann V."/>
            <person name="Ory F."/>
            <person name="Dainat B."/>
            <person name="Oberhansli S."/>
        </authorList>
    </citation>
    <scope>NUCLEOTIDE SEQUENCE</scope>
    <source>
        <strain evidence="1">Ena-SAMPLE-TAB-26-04-2022-14:26:32:270-5432</strain>
    </source>
</reference>
<dbReference type="InterPro" id="IPR000250">
    <property type="entry name" value="Peptidase_G1"/>
</dbReference>
<dbReference type="InterPro" id="IPR013320">
    <property type="entry name" value="ConA-like_dom_sf"/>
</dbReference>
<proteinExistence type="predicted"/>
<dbReference type="Pfam" id="PF01828">
    <property type="entry name" value="Peptidase_A4"/>
    <property type="match status" value="1"/>
</dbReference>
<dbReference type="EMBL" id="CALYLO010000001">
    <property type="protein sequence ID" value="CAH8244148.1"/>
    <property type="molecule type" value="Genomic_DNA"/>
</dbReference>
<comment type="caution">
    <text evidence="1">The sequence shown here is derived from an EMBL/GenBank/DDBJ whole genome shotgun (WGS) entry which is preliminary data.</text>
</comment>
<accession>A0ABM9FY56</accession>
<dbReference type="RefSeq" id="WP_213426955.1">
    <property type="nucleotide sequence ID" value="NZ_AP031286.1"/>
</dbReference>
<evidence type="ECO:0000313" key="2">
    <source>
        <dbReference type="Proteomes" id="UP001154322"/>
    </source>
</evidence>
<organism evidence="1 2">
    <name type="scientific">Paenibacillus melissococcoides</name>
    <dbReference type="NCBI Taxonomy" id="2912268"/>
    <lineage>
        <taxon>Bacteria</taxon>
        <taxon>Bacillati</taxon>
        <taxon>Bacillota</taxon>
        <taxon>Bacilli</taxon>
        <taxon>Bacillales</taxon>
        <taxon>Paenibacillaceae</taxon>
        <taxon>Paenibacillus</taxon>
    </lineage>
</organism>
<dbReference type="InterPro" id="IPR038656">
    <property type="entry name" value="Peptidase_G1_sf"/>
</dbReference>
<dbReference type="Proteomes" id="UP001154322">
    <property type="component" value="Unassembled WGS sequence"/>
</dbReference>
<sequence length="181" mass="20344">MTPNTPTAILPIASIAEGPRPRILGGFIDTKNNEKICCIQIILFQHTYRCTCSSRVEIRKYADITKLRKNKRQIVLKNKTKGWTFKKITRYTGPAATAEWIMEAPFVNGQIARLANYRKVLFQKCRVNDKNALLKPNNGGIMIQRKRAVSTPSLPNKTRNGFVVAYGSKMPSPSKSSSRSS</sequence>
<protein>
    <submittedName>
        <fullName evidence="1">G1 family endopeptidase</fullName>
    </submittedName>
</protein>
<evidence type="ECO:0000313" key="1">
    <source>
        <dbReference type="EMBL" id="CAH8244148.1"/>
    </source>
</evidence>